<organism evidence="2 3">
    <name type="scientific">Crucibulum laeve</name>
    <dbReference type="NCBI Taxonomy" id="68775"/>
    <lineage>
        <taxon>Eukaryota</taxon>
        <taxon>Fungi</taxon>
        <taxon>Dikarya</taxon>
        <taxon>Basidiomycota</taxon>
        <taxon>Agaricomycotina</taxon>
        <taxon>Agaricomycetes</taxon>
        <taxon>Agaricomycetidae</taxon>
        <taxon>Agaricales</taxon>
        <taxon>Agaricineae</taxon>
        <taxon>Nidulariaceae</taxon>
        <taxon>Crucibulum</taxon>
    </lineage>
</organism>
<gene>
    <name evidence="2" type="ORF">BDQ12DRAFT_765612</name>
</gene>
<evidence type="ECO:0000256" key="1">
    <source>
        <dbReference type="SAM" id="MobiDB-lite"/>
    </source>
</evidence>
<keyword evidence="3" id="KW-1185">Reference proteome</keyword>
<name>A0A5C3LDU0_9AGAR</name>
<dbReference type="Proteomes" id="UP000308652">
    <property type="component" value="Unassembled WGS sequence"/>
</dbReference>
<feature type="region of interest" description="Disordered" evidence="1">
    <location>
        <begin position="181"/>
        <end position="203"/>
    </location>
</feature>
<evidence type="ECO:0000313" key="2">
    <source>
        <dbReference type="EMBL" id="TFK30987.1"/>
    </source>
</evidence>
<dbReference type="EMBL" id="ML214091">
    <property type="protein sequence ID" value="TFK30987.1"/>
    <property type="molecule type" value="Genomic_DNA"/>
</dbReference>
<evidence type="ECO:0000313" key="3">
    <source>
        <dbReference type="Proteomes" id="UP000308652"/>
    </source>
</evidence>
<proteinExistence type="predicted"/>
<dbReference type="AlphaFoldDB" id="A0A5C3LDU0"/>
<accession>A0A5C3LDU0</accession>
<sequence>MLRMGVRKVGEVWVSMMRQCTTTERAWSRLPSSYAANATTALHSARCGGATVDTFERLIGLGKSHQEAKVKQAVKISLFPETYKAGSGAGHGSSVDGEDWPIAFGDGEDEGGCSTRGLAAMGGGVVDGVGSVDLVDAKEGGGRCGLSGDVIRIPLKITPTGEKMKEKRKIWERSMSRKRFVRGQNSELGTVGEMRVGEGEDDE</sequence>
<reference evidence="2 3" key="1">
    <citation type="journal article" date="2019" name="Nat. Ecol. Evol.">
        <title>Megaphylogeny resolves global patterns of mushroom evolution.</title>
        <authorList>
            <person name="Varga T."/>
            <person name="Krizsan K."/>
            <person name="Foldi C."/>
            <person name="Dima B."/>
            <person name="Sanchez-Garcia M."/>
            <person name="Sanchez-Ramirez S."/>
            <person name="Szollosi G.J."/>
            <person name="Szarkandi J.G."/>
            <person name="Papp V."/>
            <person name="Albert L."/>
            <person name="Andreopoulos W."/>
            <person name="Angelini C."/>
            <person name="Antonin V."/>
            <person name="Barry K.W."/>
            <person name="Bougher N.L."/>
            <person name="Buchanan P."/>
            <person name="Buyck B."/>
            <person name="Bense V."/>
            <person name="Catcheside P."/>
            <person name="Chovatia M."/>
            <person name="Cooper J."/>
            <person name="Damon W."/>
            <person name="Desjardin D."/>
            <person name="Finy P."/>
            <person name="Geml J."/>
            <person name="Haridas S."/>
            <person name="Hughes K."/>
            <person name="Justo A."/>
            <person name="Karasinski D."/>
            <person name="Kautmanova I."/>
            <person name="Kiss B."/>
            <person name="Kocsube S."/>
            <person name="Kotiranta H."/>
            <person name="LaButti K.M."/>
            <person name="Lechner B.E."/>
            <person name="Liimatainen K."/>
            <person name="Lipzen A."/>
            <person name="Lukacs Z."/>
            <person name="Mihaltcheva S."/>
            <person name="Morgado L.N."/>
            <person name="Niskanen T."/>
            <person name="Noordeloos M.E."/>
            <person name="Ohm R.A."/>
            <person name="Ortiz-Santana B."/>
            <person name="Ovrebo C."/>
            <person name="Racz N."/>
            <person name="Riley R."/>
            <person name="Savchenko A."/>
            <person name="Shiryaev A."/>
            <person name="Soop K."/>
            <person name="Spirin V."/>
            <person name="Szebenyi C."/>
            <person name="Tomsovsky M."/>
            <person name="Tulloss R.E."/>
            <person name="Uehling J."/>
            <person name="Grigoriev I.V."/>
            <person name="Vagvolgyi C."/>
            <person name="Papp T."/>
            <person name="Martin F.M."/>
            <person name="Miettinen O."/>
            <person name="Hibbett D.S."/>
            <person name="Nagy L.G."/>
        </authorList>
    </citation>
    <scope>NUCLEOTIDE SEQUENCE [LARGE SCALE GENOMIC DNA]</scope>
    <source>
        <strain evidence="2 3">CBS 166.37</strain>
    </source>
</reference>
<protein>
    <submittedName>
        <fullName evidence="2">Uncharacterized protein</fullName>
    </submittedName>
</protein>